<organism evidence="5 6">
    <name type="scientific">Thermothielavioides terrestris (strain ATCC 38088 / NRRL 8126)</name>
    <name type="common">Thielavia terrestris</name>
    <dbReference type="NCBI Taxonomy" id="578455"/>
    <lineage>
        <taxon>Eukaryota</taxon>
        <taxon>Fungi</taxon>
        <taxon>Dikarya</taxon>
        <taxon>Ascomycota</taxon>
        <taxon>Pezizomycotina</taxon>
        <taxon>Sordariomycetes</taxon>
        <taxon>Sordariomycetidae</taxon>
        <taxon>Sordariales</taxon>
        <taxon>Chaetomiaceae</taxon>
        <taxon>Thermothielavioides</taxon>
        <taxon>Thermothielavioides terrestris</taxon>
    </lineage>
</organism>
<dbReference type="AlphaFoldDB" id="G2R909"/>
<dbReference type="InterPro" id="IPR038657">
    <property type="entry name" value="Ribosomal_bL19_sf"/>
</dbReference>
<evidence type="ECO:0000256" key="1">
    <source>
        <dbReference type="ARBA" id="ARBA00005781"/>
    </source>
</evidence>
<dbReference type="STRING" id="578455.G2R909"/>
<dbReference type="KEGG" id="ttt:THITE_2119894"/>
<sequence>MNAAPLARRPLACLKAAMRQTRQQKLLLTRHMATSSQTSTPSSSSPPPPPPEHDFYRVTDRKTKQLRTAFAVYPKDMVAGRRTLTPAPANALEALHEAQIKRMDPTGARTALFAKTLDAAHEGDVLMVTHRRGGEPFAGVCLSIRRRGIDTAVLLRNHLGKVGVEMWYKVYNKNVAGVEIVKRRLKRPRRARLTYMRKPKHDMGSVEDLVFEWKRSRKVFSSAKTAAGAAANGASTASGGGNGGDAGAAGKKK</sequence>
<feature type="region of interest" description="Disordered" evidence="4">
    <location>
        <begin position="224"/>
        <end position="253"/>
    </location>
</feature>
<reference evidence="5 6" key="1">
    <citation type="journal article" date="2011" name="Nat. Biotechnol.">
        <title>Comparative genomic analysis of the thermophilic biomass-degrading fungi Myceliophthora thermophila and Thielavia terrestris.</title>
        <authorList>
            <person name="Berka R.M."/>
            <person name="Grigoriev I.V."/>
            <person name="Otillar R."/>
            <person name="Salamov A."/>
            <person name="Grimwood J."/>
            <person name="Reid I."/>
            <person name="Ishmael N."/>
            <person name="John T."/>
            <person name="Darmond C."/>
            <person name="Moisan M.-C."/>
            <person name="Henrissat B."/>
            <person name="Coutinho P.M."/>
            <person name="Lombard V."/>
            <person name="Natvig D.O."/>
            <person name="Lindquist E."/>
            <person name="Schmutz J."/>
            <person name="Lucas S."/>
            <person name="Harris P."/>
            <person name="Powlowski J."/>
            <person name="Bellemare A."/>
            <person name="Taylor D."/>
            <person name="Butler G."/>
            <person name="de Vries R.P."/>
            <person name="Allijn I.E."/>
            <person name="van den Brink J."/>
            <person name="Ushinsky S."/>
            <person name="Storms R."/>
            <person name="Powell A.J."/>
            <person name="Paulsen I.T."/>
            <person name="Elbourne L.D.H."/>
            <person name="Baker S.E."/>
            <person name="Magnuson J."/>
            <person name="LaBoissiere S."/>
            <person name="Clutterbuck A.J."/>
            <person name="Martinez D."/>
            <person name="Wogulis M."/>
            <person name="de Leon A.L."/>
            <person name="Rey M.W."/>
            <person name="Tsang A."/>
        </authorList>
    </citation>
    <scope>NUCLEOTIDE SEQUENCE [LARGE SCALE GENOMIC DNA]</scope>
    <source>
        <strain evidence="6">ATCC 38088 / NRRL 8126</strain>
    </source>
</reference>
<protein>
    <submittedName>
        <fullName evidence="5">Uncharacterized protein</fullName>
    </submittedName>
</protein>
<dbReference type="PANTHER" id="PTHR15680:SF9">
    <property type="entry name" value="LARGE RIBOSOMAL SUBUNIT PROTEIN BL19M"/>
    <property type="match status" value="1"/>
</dbReference>
<feature type="compositionally biased region" description="Low complexity" evidence="4">
    <location>
        <begin position="224"/>
        <end position="237"/>
    </location>
</feature>
<evidence type="ECO:0000256" key="2">
    <source>
        <dbReference type="ARBA" id="ARBA00022980"/>
    </source>
</evidence>
<dbReference type="InterPro" id="IPR008991">
    <property type="entry name" value="Translation_prot_SH3-like_sf"/>
</dbReference>
<name>G2R909_THETT</name>
<dbReference type="SUPFAM" id="SSF50104">
    <property type="entry name" value="Translation proteins SH3-like domain"/>
    <property type="match status" value="1"/>
</dbReference>
<accession>G2R909</accession>
<comment type="similarity">
    <text evidence="1">Belongs to the bacterial ribosomal protein bL19 family.</text>
</comment>
<evidence type="ECO:0000256" key="4">
    <source>
        <dbReference type="SAM" id="MobiDB-lite"/>
    </source>
</evidence>
<feature type="compositionally biased region" description="Low complexity" evidence="4">
    <location>
        <begin position="34"/>
        <end position="43"/>
    </location>
</feature>
<dbReference type="Gene3D" id="2.30.30.790">
    <property type="match status" value="1"/>
</dbReference>
<dbReference type="OrthoDB" id="432645at2759"/>
<dbReference type="HOGENOM" id="CLU_076387_0_1_1"/>
<feature type="region of interest" description="Disordered" evidence="4">
    <location>
        <begin position="31"/>
        <end position="53"/>
    </location>
</feature>
<dbReference type="InterPro" id="IPR001857">
    <property type="entry name" value="Ribosomal_bL19"/>
</dbReference>
<dbReference type="Proteomes" id="UP000008181">
    <property type="component" value="Chromosome 4"/>
</dbReference>
<dbReference type="GeneID" id="11520176"/>
<dbReference type="RefSeq" id="XP_003655795.1">
    <property type="nucleotide sequence ID" value="XM_003655747.1"/>
</dbReference>
<dbReference type="eggNOG" id="KOG1698">
    <property type="taxonomic scope" value="Eukaryota"/>
</dbReference>
<feature type="compositionally biased region" description="Gly residues" evidence="4">
    <location>
        <begin position="238"/>
        <end position="247"/>
    </location>
</feature>
<dbReference type="GO" id="GO:0005762">
    <property type="term" value="C:mitochondrial large ribosomal subunit"/>
    <property type="evidence" value="ECO:0007669"/>
    <property type="project" value="TreeGrafter"/>
</dbReference>
<dbReference type="GO" id="GO:0006412">
    <property type="term" value="P:translation"/>
    <property type="evidence" value="ECO:0007669"/>
    <property type="project" value="InterPro"/>
</dbReference>
<keyword evidence="2" id="KW-0689">Ribosomal protein</keyword>
<dbReference type="FunFam" id="2.30.30.790:FF:000007">
    <property type="entry name" value="Mitochondrial ribosomal protein, putative"/>
    <property type="match status" value="1"/>
</dbReference>
<dbReference type="Pfam" id="PF01245">
    <property type="entry name" value="Ribosomal_L19"/>
    <property type="match status" value="1"/>
</dbReference>
<proteinExistence type="inferred from homology"/>
<dbReference type="EMBL" id="CP003012">
    <property type="protein sequence ID" value="AEO69459.1"/>
    <property type="molecule type" value="Genomic_DNA"/>
</dbReference>
<evidence type="ECO:0000313" key="5">
    <source>
        <dbReference type="EMBL" id="AEO69459.1"/>
    </source>
</evidence>
<evidence type="ECO:0000313" key="6">
    <source>
        <dbReference type="Proteomes" id="UP000008181"/>
    </source>
</evidence>
<dbReference type="PANTHER" id="PTHR15680">
    <property type="entry name" value="RIBOSOMAL PROTEIN L19"/>
    <property type="match status" value="1"/>
</dbReference>
<evidence type="ECO:0000256" key="3">
    <source>
        <dbReference type="ARBA" id="ARBA00023274"/>
    </source>
</evidence>
<keyword evidence="6" id="KW-1185">Reference proteome</keyword>
<dbReference type="GO" id="GO:0003735">
    <property type="term" value="F:structural constituent of ribosome"/>
    <property type="evidence" value="ECO:0007669"/>
    <property type="project" value="InterPro"/>
</dbReference>
<gene>
    <name evidence="5" type="ORF">THITE_2119894</name>
</gene>
<keyword evidence="3" id="KW-0687">Ribonucleoprotein</keyword>